<name>A0A9P5YWE4_9AGAR</name>
<accession>A0A9P5YWE4</accession>
<dbReference type="EMBL" id="MU155296">
    <property type="protein sequence ID" value="KAF9476381.1"/>
    <property type="molecule type" value="Genomic_DNA"/>
</dbReference>
<keyword evidence="2" id="KW-1185">Reference proteome</keyword>
<reference evidence="1" key="1">
    <citation type="submission" date="2020-11" db="EMBL/GenBank/DDBJ databases">
        <authorList>
            <consortium name="DOE Joint Genome Institute"/>
            <person name="Ahrendt S."/>
            <person name="Riley R."/>
            <person name="Andreopoulos W."/>
            <person name="Labutti K."/>
            <person name="Pangilinan J."/>
            <person name="Ruiz-Duenas F.J."/>
            <person name="Barrasa J.M."/>
            <person name="Sanchez-Garcia M."/>
            <person name="Camarero S."/>
            <person name="Miyauchi S."/>
            <person name="Serrano A."/>
            <person name="Linde D."/>
            <person name="Babiker R."/>
            <person name="Drula E."/>
            <person name="Ayuso-Fernandez I."/>
            <person name="Pacheco R."/>
            <person name="Padilla G."/>
            <person name="Ferreira P."/>
            <person name="Barriuso J."/>
            <person name="Kellner H."/>
            <person name="Castanera R."/>
            <person name="Alfaro M."/>
            <person name="Ramirez L."/>
            <person name="Pisabarro A.G."/>
            <person name="Kuo A."/>
            <person name="Tritt A."/>
            <person name="Lipzen A."/>
            <person name="He G."/>
            <person name="Yan M."/>
            <person name="Ng V."/>
            <person name="Cullen D."/>
            <person name="Martin F."/>
            <person name="Rosso M.-N."/>
            <person name="Henrissat B."/>
            <person name="Hibbett D."/>
            <person name="Martinez A.T."/>
            <person name="Grigoriev I.V."/>
        </authorList>
    </citation>
    <scope>NUCLEOTIDE SEQUENCE</scope>
    <source>
        <strain evidence="1">CIRM-BRFM 674</strain>
    </source>
</reference>
<evidence type="ECO:0000313" key="1">
    <source>
        <dbReference type="EMBL" id="KAF9476381.1"/>
    </source>
</evidence>
<protein>
    <submittedName>
        <fullName evidence="1">Uncharacterized protein</fullName>
    </submittedName>
</protein>
<comment type="caution">
    <text evidence="1">The sequence shown here is derived from an EMBL/GenBank/DDBJ whole genome shotgun (WGS) entry which is preliminary data.</text>
</comment>
<proteinExistence type="predicted"/>
<organism evidence="1 2">
    <name type="scientific">Pholiota conissans</name>
    <dbReference type="NCBI Taxonomy" id="109636"/>
    <lineage>
        <taxon>Eukaryota</taxon>
        <taxon>Fungi</taxon>
        <taxon>Dikarya</taxon>
        <taxon>Basidiomycota</taxon>
        <taxon>Agaricomycotina</taxon>
        <taxon>Agaricomycetes</taxon>
        <taxon>Agaricomycetidae</taxon>
        <taxon>Agaricales</taxon>
        <taxon>Agaricineae</taxon>
        <taxon>Strophariaceae</taxon>
        <taxon>Pholiota</taxon>
    </lineage>
</organism>
<evidence type="ECO:0000313" key="2">
    <source>
        <dbReference type="Proteomes" id="UP000807469"/>
    </source>
</evidence>
<dbReference type="AlphaFoldDB" id="A0A9P5YWE4"/>
<dbReference type="Proteomes" id="UP000807469">
    <property type="component" value="Unassembled WGS sequence"/>
</dbReference>
<gene>
    <name evidence="1" type="ORF">BDN70DRAFT_935074</name>
</gene>
<dbReference type="OrthoDB" id="5983317at2759"/>
<sequence length="139" mass="15891">MPYSSETYSDRTEDMTSRFGPFDIRMLELSHSAGLRNLYGSKEGGECEEAMIGEGQATSFIAYISHQNKHDVMNSTLLAQLSANGMFNRYSEPEKWYEYYRFVLENLGWDVTGFVFTEQSLPDIAVSVDKIVLDFLLLE</sequence>